<dbReference type="Proteomes" id="UP000225277">
    <property type="component" value="Unassembled WGS sequence"/>
</dbReference>
<dbReference type="PANTHER" id="PTHR39394">
    <property type="entry name" value="YALI0E31793P"/>
    <property type="match status" value="1"/>
</dbReference>
<feature type="region of interest" description="Disordered" evidence="1">
    <location>
        <begin position="329"/>
        <end position="350"/>
    </location>
</feature>
<keyword evidence="4" id="KW-1185">Reference proteome</keyword>
<accession>A0A2D3ULG8</accession>
<dbReference type="PANTHER" id="PTHR39394:SF1">
    <property type="entry name" value="DNAJ HOMOLOGUE SUBFAMILY C MEMBER 28 CONSERVED DOMAIN-CONTAINING PROTEIN"/>
    <property type="match status" value="1"/>
</dbReference>
<protein>
    <recommendedName>
        <fullName evidence="2">DnaJ homologue subfamily C member 28 conserved domain-containing protein</fullName>
    </recommendedName>
</protein>
<gene>
    <name evidence="3" type="ORF">RCC_00790</name>
</gene>
<proteinExistence type="predicted"/>
<dbReference type="InterPro" id="IPR018961">
    <property type="entry name" value="DnaJ_homolog_subfam-C_membr-28"/>
</dbReference>
<evidence type="ECO:0000256" key="1">
    <source>
        <dbReference type="SAM" id="MobiDB-lite"/>
    </source>
</evidence>
<dbReference type="OrthoDB" id="1922282at2759"/>
<dbReference type="Pfam" id="PF09350">
    <property type="entry name" value="DJC28_CD"/>
    <property type="match status" value="1"/>
</dbReference>
<reference evidence="3 4" key="1">
    <citation type="submission" date="2016-03" db="EMBL/GenBank/DDBJ databases">
        <authorList>
            <person name="Ploux O."/>
        </authorList>
    </citation>
    <scope>NUCLEOTIDE SEQUENCE [LARGE SCALE GENOMIC DNA]</scope>
    <source>
        <strain evidence="3 4">URUG2</strain>
    </source>
</reference>
<dbReference type="EMBL" id="FJUY01000001">
    <property type="protein sequence ID" value="CZT14852.1"/>
    <property type="molecule type" value="Genomic_DNA"/>
</dbReference>
<dbReference type="AlphaFoldDB" id="A0A2D3ULG8"/>
<feature type="compositionally biased region" description="Polar residues" evidence="1">
    <location>
        <begin position="331"/>
        <end position="340"/>
    </location>
</feature>
<evidence type="ECO:0000259" key="2">
    <source>
        <dbReference type="Pfam" id="PF09350"/>
    </source>
</evidence>
<name>A0A2D3ULG8_9PEZI</name>
<feature type="domain" description="DnaJ homologue subfamily C member 28 conserved" evidence="2">
    <location>
        <begin position="174"/>
        <end position="227"/>
    </location>
</feature>
<dbReference type="GeneID" id="35596137"/>
<dbReference type="STRING" id="112498.A0A2D3ULG8"/>
<evidence type="ECO:0000313" key="4">
    <source>
        <dbReference type="Proteomes" id="UP000225277"/>
    </source>
</evidence>
<organism evidence="3 4">
    <name type="scientific">Ramularia collo-cygni</name>
    <dbReference type="NCBI Taxonomy" id="112498"/>
    <lineage>
        <taxon>Eukaryota</taxon>
        <taxon>Fungi</taxon>
        <taxon>Dikarya</taxon>
        <taxon>Ascomycota</taxon>
        <taxon>Pezizomycotina</taxon>
        <taxon>Dothideomycetes</taxon>
        <taxon>Dothideomycetidae</taxon>
        <taxon>Mycosphaerellales</taxon>
        <taxon>Mycosphaerellaceae</taxon>
        <taxon>Ramularia</taxon>
    </lineage>
</organism>
<evidence type="ECO:0000313" key="3">
    <source>
        <dbReference type="EMBL" id="CZT14852.1"/>
    </source>
</evidence>
<sequence length="469" mass="52554">MTEENIQTGGRSARKAVQEAGFEFSETLKKELEEKIAKAAFRSENASAIAQADMPTSAGKFERELAAARPWSGTERVEDASSRMLHDAHRPLHGAQRTTARVPKKVDTGRPSKKVNIGVKLASAKERSSIYTLTNEEAEGLTEEERDKFRQEMKARFQSGARSVPASLSGIAALANERIEDAIARGKFKNLPRGKKIERDYNASSPFIDTTEYFLNGIIQRQDILPPLRNDWKRHVARVISSRGGTLESKIKLAEEYAFAESLENPSKKQVEQFNAVNTEGNLTQITITTEPKLGNSANSATTEEEIKIVEDTFDENGSLKPPEQVIVSKEQPSCSQAIPPTSPRRPTVPAFRDPQWLQTERPYHELAVKELNGLTRSYNLMAPDLAKKPYFSVERELQKCYADVAPQVAATIRERALTPKIKGIEVIGHRPGGVLDKFSMDKASHVYDERKPQYGWKEFWRDLFAPKT</sequence>
<dbReference type="RefSeq" id="XP_023621749.1">
    <property type="nucleotide sequence ID" value="XM_023765981.1"/>
</dbReference>